<evidence type="ECO:0000313" key="2">
    <source>
        <dbReference type="Proteomes" id="UP000654075"/>
    </source>
</evidence>
<evidence type="ECO:0000313" key="1">
    <source>
        <dbReference type="EMBL" id="CAE8638246.1"/>
    </source>
</evidence>
<protein>
    <submittedName>
        <fullName evidence="1">Uncharacterized protein</fullName>
    </submittedName>
</protein>
<dbReference type="AlphaFoldDB" id="A0A813HLA7"/>
<dbReference type="Proteomes" id="UP000654075">
    <property type="component" value="Unassembled WGS sequence"/>
</dbReference>
<sequence>APKAKAAVAQKAAKASPQLRWLASQLGELEAQRDSGPPWLIDPHWWHIAQLQELQKHLESGTLTDLPQELREGVEFYASQFAGGQSASEEEFYDDREMYQEVLKSLRAEAAPEGPYQRAKKSLKQGDKHTSAWTRGEEAILRKLSTPAKIQGFLDSLHYDGSDHYWSVRATLRSGSAHCMGGAILASYCLHQNGYGPPRVVGFDAKNDDTHAVAVYQVNGYWGAIGKSNFTLIRARDPVYRSLRELMMSYFDFYFNTKREKSMMGYTRPFNLERTGQDWKFAEGPIEDVLKDFDDVKKTPWIPVRPPGMRESSLLPASKAILQAGLLGSNPKGLFKPR</sequence>
<accession>A0A813HLA7</accession>
<keyword evidence="2" id="KW-1185">Reference proteome</keyword>
<gene>
    <name evidence="1" type="ORF">PGLA1383_LOCUS53455</name>
</gene>
<feature type="non-terminal residue" evidence="1">
    <location>
        <position position="338"/>
    </location>
</feature>
<dbReference type="EMBL" id="CAJNNV010031894">
    <property type="protein sequence ID" value="CAE8638246.1"/>
    <property type="molecule type" value="Genomic_DNA"/>
</dbReference>
<organism evidence="1 2">
    <name type="scientific">Polarella glacialis</name>
    <name type="common">Dinoflagellate</name>
    <dbReference type="NCBI Taxonomy" id="89957"/>
    <lineage>
        <taxon>Eukaryota</taxon>
        <taxon>Sar</taxon>
        <taxon>Alveolata</taxon>
        <taxon>Dinophyceae</taxon>
        <taxon>Suessiales</taxon>
        <taxon>Suessiaceae</taxon>
        <taxon>Polarella</taxon>
    </lineage>
</organism>
<comment type="caution">
    <text evidence="1">The sequence shown here is derived from an EMBL/GenBank/DDBJ whole genome shotgun (WGS) entry which is preliminary data.</text>
</comment>
<reference evidence="1" key="1">
    <citation type="submission" date="2021-02" db="EMBL/GenBank/DDBJ databases">
        <authorList>
            <person name="Dougan E. K."/>
            <person name="Rhodes N."/>
            <person name="Thang M."/>
            <person name="Chan C."/>
        </authorList>
    </citation>
    <scope>NUCLEOTIDE SEQUENCE</scope>
</reference>
<name>A0A813HLA7_POLGL</name>
<proteinExistence type="predicted"/>
<dbReference type="OrthoDB" id="447292at2759"/>